<feature type="chain" id="PRO_5035428984" description="Chemosensory protein" evidence="1">
    <location>
        <begin position="16"/>
        <end position="126"/>
    </location>
</feature>
<dbReference type="Gene3D" id="1.10.2080.10">
    <property type="entry name" value="Insect odorant-binding protein A10/Ejaculatory bulb-specific protein 3"/>
    <property type="match status" value="1"/>
</dbReference>
<protein>
    <recommendedName>
        <fullName evidence="4">Chemosensory protein</fullName>
    </recommendedName>
</protein>
<accession>A0A8J9UC07</accession>
<evidence type="ECO:0000313" key="2">
    <source>
        <dbReference type="EMBL" id="CAH0717573.1"/>
    </source>
</evidence>
<dbReference type="Pfam" id="PF03392">
    <property type="entry name" value="OS-D"/>
    <property type="match status" value="1"/>
</dbReference>
<dbReference type="OrthoDB" id="7182126at2759"/>
<dbReference type="AlphaFoldDB" id="A0A8J9UC07"/>
<feature type="non-terminal residue" evidence="2">
    <location>
        <position position="126"/>
    </location>
</feature>
<gene>
    <name evidence="2" type="ORF">BINO364_LOCUS4165</name>
</gene>
<dbReference type="InterPro" id="IPR036682">
    <property type="entry name" value="OS_D_A10/PebIII_sf"/>
</dbReference>
<dbReference type="InterPro" id="IPR005055">
    <property type="entry name" value="A10/PebIII"/>
</dbReference>
<proteinExistence type="predicted"/>
<sequence length="126" mass="14942">MKDLVLLALFVLAAANIDYYVLEYEDMAAVVRNVTKLQSYVDCVLDRTPPSECSDLVLTYKRITPECMEQACMRCTPSQKNRYWRFLEGIRLYLPEDYEIYRKHFDPDNKYFDNLIEELSNYKDVA</sequence>
<evidence type="ECO:0008006" key="4">
    <source>
        <dbReference type="Google" id="ProtNLM"/>
    </source>
</evidence>
<dbReference type="PANTHER" id="PTHR11257:SF13">
    <property type="entry name" value="GEO07322P1"/>
    <property type="match status" value="1"/>
</dbReference>
<dbReference type="SUPFAM" id="SSF100910">
    <property type="entry name" value="Chemosensory protein Csp2"/>
    <property type="match status" value="1"/>
</dbReference>
<dbReference type="Proteomes" id="UP000838878">
    <property type="component" value="Chromosome 12"/>
</dbReference>
<dbReference type="EMBL" id="OV170232">
    <property type="protein sequence ID" value="CAH0717573.1"/>
    <property type="molecule type" value="Genomic_DNA"/>
</dbReference>
<dbReference type="PANTHER" id="PTHR11257">
    <property type="entry name" value="CHEMOSENSORY PROTEIN-RELATED"/>
    <property type="match status" value="1"/>
</dbReference>
<evidence type="ECO:0000256" key="1">
    <source>
        <dbReference type="SAM" id="SignalP"/>
    </source>
</evidence>
<keyword evidence="1" id="KW-0732">Signal</keyword>
<keyword evidence="3" id="KW-1185">Reference proteome</keyword>
<evidence type="ECO:0000313" key="3">
    <source>
        <dbReference type="Proteomes" id="UP000838878"/>
    </source>
</evidence>
<reference evidence="2" key="1">
    <citation type="submission" date="2021-12" db="EMBL/GenBank/DDBJ databases">
        <authorList>
            <person name="Martin H S."/>
        </authorList>
    </citation>
    <scope>NUCLEOTIDE SEQUENCE</scope>
</reference>
<organism evidence="2 3">
    <name type="scientific">Brenthis ino</name>
    <name type="common">lesser marbled fritillary</name>
    <dbReference type="NCBI Taxonomy" id="405034"/>
    <lineage>
        <taxon>Eukaryota</taxon>
        <taxon>Metazoa</taxon>
        <taxon>Ecdysozoa</taxon>
        <taxon>Arthropoda</taxon>
        <taxon>Hexapoda</taxon>
        <taxon>Insecta</taxon>
        <taxon>Pterygota</taxon>
        <taxon>Neoptera</taxon>
        <taxon>Endopterygota</taxon>
        <taxon>Lepidoptera</taxon>
        <taxon>Glossata</taxon>
        <taxon>Ditrysia</taxon>
        <taxon>Papilionoidea</taxon>
        <taxon>Nymphalidae</taxon>
        <taxon>Heliconiinae</taxon>
        <taxon>Argynnini</taxon>
        <taxon>Brenthis</taxon>
    </lineage>
</organism>
<feature type="signal peptide" evidence="1">
    <location>
        <begin position="1"/>
        <end position="15"/>
    </location>
</feature>
<name>A0A8J9UC07_9NEOP</name>